<reference evidence="1" key="1">
    <citation type="submission" date="2020-02" db="EMBL/GenBank/DDBJ databases">
        <authorList>
            <person name="Meier V. D."/>
        </authorList>
    </citation>
    <scope>NUCLEOTIDE SEQUENCE</scope>
    <source>
        <strain evidence="1">AVDCRST_MAG90</strain>
    </source>
</reference>
<feature type="non-terminal residue" evidence="1">
    <location>
        <position position="1"/>
    </location>
</feature>
<accession>A0A6J4KWP7</accession>
<protein>
    <submittedName>
        <fullName evidence="1">Uncharacterized protein</fullName>
    </submittedName>
</protein>
<proteinExistence type="predicted"/>
<organism evidence="1">
    <name type="scientific">uncultured Microvirga sp</name>
    <dbReference type="NCBI Taxonomy" id="412392"/>
    <lineage>
        <taxon>Bacteria</taxon>
        <taxon>Pseudomonadati</taxon>
        <taxon>Pseudomonadota</taxon>
        <taxon>Alphaproteobacteria</taxon>
        <taxon>Hyphomicrobiales</taxon>
        <taxon>Methylobacteriaceae</taxon>
        <taxon>Microvirga</taxon>
        <taxon>environmental samples</taxon>
    </lineage>
</organism>
<dbReference type="EMBL" id="CADCUC010000152">
    <property type="protein sequence ID" value="CAA9317118.1"/>
    <property type="molecule type" value="Genomic_DNA"/>
</dbReference>
<dbReference type="AlphaFoldDB" id="A0A6J4KWP7"/>
<sequence length="44" mass="5042">DRGDIGRDHVGGSAYRVASRRREYADSLARLARFRSSLRPRPQI</sequence>
<feature type="non-terminal residue" evidence="1">
    <location>
        <position position="44"/>
    </location>
</feature>
<gene>
    <name evidence="1" type="ORF">AVDCRST_MAG90-804</name>
</gene>
<name>A0A6J4KWP7_9HYPH</name>
<evidence type="ECO:0000313" key="1">
    <source>
        <dbReference type="EMBL" id="CAA9317118.1"/>
    </source>
</evidence>